<reference evidence="2 3" key="1">
    <citation type="submission" date="2011-10" db="EMBL/GenBank/DDBJ databases">
        <authorList>
            <person name="Genoscope - CEA"/>
        </authorList>
    </citation>
    <scope>NUCLEOTIDE SEQUENCE [LARGE SCALE GENOMIC DNA]</scope>
    <source>
        <strain evidence="2 3">RCC 1105</strain>
    </source>
</reference>
<sequence length="403" mass="45645">MYSEPSSENPLNACTFCGRQQLNSREYNHIRDTLHQLSPAELENRGFCFVCLNEQNILWQLITDHDDIFQTHIVCKLNGADLKFLNQANSESREAMKRSKNVASVPGKFNVGEFSSKETLEWAWQRWTREEEEFCSLVCEINDLELLKWAREEKQCRWDATTSWEAASKGNMKTLNYLCEENCPMDEKTCAEAAENGHWEVLKFLREKKKVPWDHNTTSAAAAEGNFEMLKWCRQRECPWNIGTSRGACQSGHLEMLKWAMANGCMANETTTSEAAEYGQLQCLIFLRSQGVNWDYRTCKMAMKHGHRDVYEYAVENGCPTQAPEPTATHHHHPHHHHFHHILGGGPGGGLGGGPGANGGGPAPGGHMQMLQQQQAAAAIAAAQQQQQEQDEMELEEWEAELH</sequence>
<dbReference type="EMBL" id="FO082268">
    <property type="protein sequence ID" value="CCO18683.1"/>
    <property type="molecule type" value="Genomic_DNA"/>
</dbReference>
<dbReference type="SUPFAM" id="SSF48403">
    <property type="entry name" value="Ankyrin repeat"/>
    <property type="match status" value="1"/>
</dbReference>
<dbReference type="SUPFAM" id="SSF140860">
    <property type="entry name" value="Pseudo ankyrin repeat-like"/>
    <property type="match status" value="1"/>
</dbReference>
<feature type="compositionally biased region" description="Low complexity" evidence="1">
    <location>
        <begin position="365"/>
        <end position="388"/>
    </location>
</feature>
<dbReference type="PANTHER" id="PTHR46586:SF3">
    <property type="entry name" value="ANKYRIN REPEAT-CONTAINING PROTEIN"/>
    <property type="match status" value="1"/>
</dbReference>
<dbReference type="InterPro" id="IPR052050">
    <property type="entry name" value="SecEffector_AnkRepeat"/>
</dbReference>
<evidence type="ECO:0000256" key="1">
    <source>
        <dbReference type="SAM" id="MobiDB-lite"/>
    </source>
</evidence>
<evidence type="ECO:0000313" key="2">
    <source>
        <dbReference type="EMBL" id="CCO18683.1"/>
    </source>
</evidence>
<protein>
    <recommendedName>
        <fullName evidence="4">Ankyrin repeat protein</fullName>
    </recommendedName>
</protein>
<dbReference type="AlphaFoldDB" id="K8FAN6"/>
<dbReference type="InterPro" id="IPR036770">
    <property type="entry name" value="Ankyrin_rpt-contain_sf"/>
</dbReference>
<dbReference type="PANTHER" id="PTHR46586">
    <property type="entry name" value="ANKYRIN REPEAT-CONTAINING PROTEIN"/>
    <property type="match status" value="1"/>
</dbReference>
<dbReference type="RefSeq" id="XP_007510338.1">
    <property type="nucleotide sequence ID" value="XM_007510276.1"/>
</dbReference>
<evidence type="ECO:0008006" key="4">
    <source>
        <dbReference type="Google" id="ProtNLM"/>
    </source>
</evidence>
<dbReference type="OrthoDB" id="494131at2759"/>
<proteinExistence type="predicted"/>
<dbReference type="Proteomes" id="UP000198341">
    <property type="component" value="Chromosome 11"/>
</dbReference>
<keyword evidence="3" id="KW-1185">Reference proteome</keyword>
<dbReference type="Gene3D" id="1.25.40.20">
    <property type="entry name" value="Ankyrin repeat-containing domain"/>
    <property type="match status" value="1"/>
</dbReference>
<organism evidence="2 3">
    <name type="scientific">Bathycoccus prasinos</name>
    <dbReference type="NCBI Taxonomy" id="41875"/>
    <lineage>
        <taxon>Eukaryota</taxon>
        <taxon>Viridiplantae</taxon>
        <taxon>Chlorophyta</taxon>
        <taxon>Mamiellophyceae</taxon>
        <taxon>Mamiellales</taxon>
        <taxon>Bathycoccaceae</taxon>
        <taxon>Bathycoccus</taxon>
    </lineage>
</organism>
<feature type="compositionally biased region" description="Basic residues" evidence="1">
    <location>
        <begin position="329"/>
        <end position="341"/>
    </location>
</feature>
<feature type="compositionally biased region" description="Gly residues" evidence="1">
    <location>
        <begin position="343"/>
        <end position="364"/>
    </location>
</feature>
<feature type="compositionally biased region" description="Acidic residues" evidence="1">
    <location>
        <begin position="389"/>
        <end position="403"/>
    </location>
</feature>
<gene>
    <name evidence="2" type="ordered locus">Bathy11g02080</name>
</gene>
<feature type="region of interest" description="Disordered" evidence="1">
    <location>
        <begin position="322"/>
        <end position="403"/>
    </location>
</feature>
<dbReference type="KEGG" id="bpg:Bathy11g02080"/>
<name>K8FAN6_9CHLO</name>
<accession>K8FAN6</accession>
<dbReference type="GeneID" id="19012888"/>
<evidence type="ECO:0000313" key="3">
    <source>
        <dbReference type="Proteomes" id="UP000198341"/>
    </source>
</evidence>